<dbReference type="Proteomes" id="UP001284094">
    <property type="component" value="Unassembled WGS sequence"/>
</dbReference>
<keyword evidence="3" id="KW-1185">Reference proteome</keyword>
<protein>
    <recommendedName>
        <fullName evidence="1">Transcriptional regulator SutA RNAP-binding domain-containing protein</fullName>
    </recommendedName>
</protein>
<feature type="domain" description="Transcriptional regulator SutA RNAP-binding" evidence="1">
    <location>
        <begin position="57"/>
        <end position="89"/>
    </location>
</feature>
<evidence type="ECO:0000259" key="1">
    <source>
        <dbReference type="Pfam" id="PF20661"/>
    </source>
</evidence>
<dbReference type="Pfam" id="PF20661">
    <property type="entry name" value="SutA-RBD"/>
    <property type="match status" value="1"/>
</dbReference>
<organism evidence="2 3">
    <name type="scientific">Acinetobacter faecalis</name>
    <dbReference type="NCBI Taxonomy" id="2665161"/>
    <lineage>
        <taxon>Bacteria</taxon>
        <taxon>Pseudomonadati</taxon>
        <taxon>Pseudomonadota</taxon>
        <taxon>Gammaproteobacteria</taxon>
        <taxon>Moraxellales</taxon>
        <taxon>Moraxellaceae</taxon>
        <taxon>Acinetobacter</taxon>
    </lineage>
</organism>
<gene>
    <name evidence="2" type="ORF">SKM48_08320</name>
</gene>
<evidence type="ECO:0000313" key="2">
    <source>
        <dbReference type="EMBL" id="MDY6550759.1"/>
    </source>
</evidence>
<reference evidence="2 3" key="1">
    <citation type="journal article" date="2024" name="Syst. Appl. Microbiol.">
        <title>Evidence for the occurrence of Acinetobacter faecalis in cattle feces and its emended description.</title>
        <authorList>
            <person name="Kyselkova M."/>
            <person name="Xanthopoulou K."/>
            <person name="Shestivska V."/>
            <person name="Spanelova P."/>
            <person name="Maixnerova M."/>
            <person name="Higgins P.G."/>
            <person name="Nemec A."/>
        </authorList>
    </citation>
    <scope>NUCLEOTIDE SEQUENCE [LARGE SCALE GENOMIC DNA]</scope>
    <source>
        <strain evidence="2 3">ANC 7225</strain>
    </source>
</reference>
<dbReference type="RefSeq" id="WP_321104297.1">
    <property type="nucleotide sequence ID" value="NZ_JAXHPO010000034.1"/>
</dbReference>
<proteinExistence type="predicted"/>
<dbReference type="InterPro" id="IPR049191">
    <property type="entry name" value="SutA_RBD"/>
</dbReference>
<sequence>MRLNVQVIKYEQGISIRIYANRCGCCESWEWGVNELLQQRIESVQAGRNITHAQIEAKRSLREQLDSDLEAFLKNGGKVETLPRGYSGLSDELKPTQKMRSIMSASVAQARALSNNPSVIAWRDAKEKGLKHFNGTACITCGSTLRYTSTRSCFSCNKASSLRRAERIRKERVKHEKAIQRRKANRKNCIGS</sequence>
<name>A0ABU5GJW8_9GAMM</name>
<evidence type="ECO:0000313" key="3">
    <source>
        <dbReference type="Proteomes" id="UP001284094"/>
    </source>
</evidence>
<dbReference type="EMBL" id="JAXHPO010000034">
    <property type="protein sequence ID" value="MDY6550759.1"/>
    <property type="molecule type" value="Genomic_DNA"/>
</dbReference>
<comment type="caution">
    <text evidence="2">The sequence shown here is derived from an EMBL/GenBank/DDBJ whole genome shotgun (WGS) entry which is preliminary data.</text>
</comment>
<accession>A0ABU5GJW8</accession>